<dbReference type="Gene3D" id="3.90.1150.10">
    <property type="entry name" value="Aspartate Aminotransferase, domain 1"/>
    <property type="match status" value="1"/>
</dbReference>
<accession>X1SP12</accession>
<dbReference type="InterPro" id="IPR015424">
    <property type="entry name" value="PyrdxlP-dep_Trfase"/>
</dbReference>
<dbReference type="AlphaFoldDB" id="X1SP12"/>
<evidence type="ECO:0008006" key="2">
    <source>
        <dbReference type="Google" id="ProtNLM"/>
    </source>
</evidence>
<proteinExistence type="predicted"/>
<protein>
    <recommendedName>
        <fullName evidence="2">Aminotransferase class V domain-containing protein</fullName>
    </recommendedName>
</protein>
<dbReference type="EMBL" id="BARW01014866">
    <property type="protein sequence ID" value="GAI80886.1"/>
    <property type="molecule type" value="Genomic_DNA"/>
</dbReference>
<dbReference type="InterPro" id="IPR015422">
    <property type="entry name" value="PyrdxlP-dep_Trfase_small"/>
</dbReference>
<name>X1SP12_9ZZZZ</name>
<comment type="caution">
    <text evidence="1">The sequence shown here is derived from an EMBL/GenBank/DDBJ whole genome shotgun (WGS) entry which is preliminary data.</text>
</comment>
<sequence>MEDRFASKTVTTVKLPPTVNGEKLRKIMADDFNILLSGGLGETKNSVIRIGHMGMTAQSKYLIKREVEEF</sequence>
<gene>
    <name evidence="1" type="ORF">S12H4_26237</name>
</gene>
<evidence type="ECO:0000313" key="1">
    <source>
        <dbReference type="EMBL" id="GAI80886.1"/>
    </source>
</evidence>
<dbReference type="SUPFAM" id="SSF53383">
    <property type="entry name" value="PLP-dependent transferases"/>
    <property type="match status" value="1"/>
</dbReference>
<organism evidence="1">
    <name type="scientific">marine sediment metagenome</name>
    <dbReference type="NCBI Taxonomy" id="412755"/>
    <lineage>
        <taxon>unclassified sequences</taxon>
        <taxon>metagenomes</taxon>
        <taxon>ecological metagenomes</taxon>
    </lineage>
</organism>
<reference evidence="1" key="1">
    <citation type="journal article" date="2014" name="Front. Microbiol.">
        <title>High frequency of phylogenetically diverse reductive dehalogenase-homologous genes in deep subseafloor sedimentary metagenomes.</title>
        <authorList>
            <person name="Kawai M."/>
            <person name="Futagami T."/>
            <person name="Toyoda A."/>
            <person name="Takaki Y."/>
            <person name="Nishi S."/>
            <person name="Hori S."/>
            <person name="Arai W."/>
            <person name="Tsubouchi T."/>
            <person name="Morono Y."/>
            <person name="Uchiyama I."/>
            <person name="Ito T."/>
            <person name="Fujiyama A."/>
            <person name="Inagaki F."/>
            <person name="Takami H."/>
        </authorList>
    </citation>
    <scope>NUCLEOTIDE SEQUENCE</scope>
    <source>
        <strain evidence="1">Expedition CK06-06</strain>
    </source>
</reference>